<dbReference type="PROSITE" id="PS50011">
    <property type="entry name" value="PROTEIN_KINASE_DOM"/>
    <property type="match status" value="1"/>
</dbReference>
<evidence type="ECO:0000256" key="3">
    <source>
        <dbReference type="SAM" id="MobiDB-lite"/>
    </source>
</evidence>
<dbReference type="GO" id="GO:2000369">
    <property type="term" value="P:regulation of clathrin-dependent endocytosis"/>
    <property type="evidence" value="ECO:0007669"/>
    <property type="project" value="TreeGrafter"/>
</dbReference>
<accession>A0AA36CYL9</accession>
<feature type="domain" description="Protein kinase" evidence="4">
    <location>
        <begin position="40"/>
        <end position="310"/>
    </location>
</feature>
<keyword evidence="2" id="KW-0067">ATP-binding</keyword>
<feature type="non-terminal residue" evidence="5">
    <location>
        <position position="448"/>
    </location>
</feature>
<keyword evidence="6" id="KW-1185">Reference proteome</keyword>
<evidence type="ECO:0000313" key="5">
    <source>
        <dbReference type="EMBL" id="CAJ0576685.1"/>
    </source>
</evidence>
<evidence type="ECO:0000259" key="4">
    <source>
        <dbReference type="PROSITE" id="PS50011"/>
    </source>
</evidence>
<dbReference type="Gene3D" id="1.10.510.10">
    <property type="entry name" value="Transferase(Phosphotransferase) domain 1"/>
    <property type="match status" value="1"/>
</dbReference>
<proteinExistence type="predicted"/>
<sequence>MDLGRLTKNVSNIFNSVTASAQEDYDPMVGKQLTANNVRYTIRKKIGAGGFADVYSAQDATGNWFAIKILRAHDAEAQESARIEIALCQKLTANPSFLKFVHSGQKDMENGRGKEYTIITELCTGGNVFELLQSGNLTHEQIVRVIYAAAKGIAHMHELGFTNRDVKLENLLIDANGRVKLCDFGSATRETHQPYDGWPLAQRTAVEESFQKYTTPMYRAPEILETYSNYPIGNALDVWALGCVLYYLCFRVHPFEDSAVTRICRVQIMPPREASVVPNELFKGLIMPCLNPDPRQRPTAQDFVQQIATFAKALQVNPEGPVAAAKKLDRPVSPNPPQRSAANAPPRPPPATQSRPTEESASAMIGALKGSGMSLFKNFKEKTAAVVSTVQSTYGSKGPTFISVTKRVHLAPILEGVPEPLAYSAEQSLKEAICQRGHPFLMVNLSKR</sequence>
<dbReference type="EMBL" id="CATQJA010002645">
    <property type="protein sequence ID" value="CAJ0576685.1"/>
    <property type="molecule type" value="Genomic_DNA"/>
</dbReference>
<dbReference type="GO" id="GO:0045747">
    <property type="term" value="P:positive regulation of Notch signaling pathway"/>
    <property type="evidence" value="ECO:0007669"/>
    <property type="project" value="TreeGrafter"/>
</dbReference>
<dbReference type="GO" id="GO:0035612">
    <property type="term" value="F:AP-2 adaptor complex binding"/>
    <property type="evidence" value="ECO:0007669"/>
    <property type="project" value="TreeGrafter"/>
</dbReference>
<dbReference type="Proteomes" id="UP001177023">
    <property type="component" value="Unassembled WGS sequence"/>
</dbReference>
<reference evidence="5" key="1">
    <citation type="submission" date="2023-06" db="EMBL/GenBank/DDBJ databases">
        <authorList>
            <person name="Delattre M."/>
        </authorList>
    </citation>
    <scope>NUCLEOTIDE SEQUENCE</scope>
    <source>
        <strain evidence="5">AF72</strain>
    </source>
</reference>
<dbReference type="GO" id="GO:0004674">
    <property type="term" value="F:protein serine/threonine kinase activity"/>
    <property type="evidence" value="ECO:0007669"/>
    <property type="project" value="TreeGrafter"/>
</dbReference>
<keyword evidence="1 2" id="KW-0547">Nucleotide-binding</keyword>
<organism evidence="5 6">
    <name type="scientific">Mesorhabditis spiculigera</name>
    <dbReference type="NCBI Taxonomy" id="96644"/>
    <lineage>
        <taxon>Eukaryota</taxon>
        <taxon>Metazoa</taxon>
        <taxon>Ecdysozoa</taxon>
        <taxon>Nematoda</taxon>
        <taxon>Chromadorea</taxon>
        <taxon>Rhabditida</taxon>
        <taxon>Rhabditina</taxon>
        <taxon>Rhabditomorpha</taxon>
        <taxon>Rhabditoidea</taxon>
        <taxon>Rhabditidae</taxon>
        <taxon>Mesorhabditinae</taxon>
        <taxon>Mesorhabditis</taxon>
    </lineage>
</organism>
<dbReference type="GO" id="GO:0005524">
    <property type="term" value="F:ATP binding"/>
    <property type="evidence" value="ECO:0007669"/>
    <property type="project" value="UniProtKB-UniRule"/>
</dbReference>
<comment type="caution">
    <text evidence="5">The sequence shown here is derived from an EMBL/GenBank/DDBJ whole genome shotgun (WGS) entry which is preliminary data.</text>
</comment>
<evidence type="ECO:0000256" key="2">
    <source>
        <dbReference type="PROSITE-ProRule" id="PRU10141"/>
    </source>
</evidence>
<dbReference type="InterPro" id="IPR011009">
    <property type="entry name" value="Kinase-like_dom_sf"/>
</dbReference>
<evidence type="ECO:0000313" key="6">
    <source>
        <dbReference type="Proteomes" id="UP001177023"/>
    </source>
</evidence>
<protein>
    <recommendedName>
        <fullName evidence="4">Protein kinase domain-containing protein</fullName>
    </recommendedName>
</protein>
<feature type="region of interest" description="Disordered" evidence="3">
    <location>
        <begin position="327"/>
        <end position="361"/>
    </location>
</feature>
<dbReference type="InterPro" id="IPR017441">
    <property type="entry name" value="Protein_kinase_ATP_BS"/>
</dbReference>
<dbReference type="PANTHER" id="PTHR22967">
    <property type="entry name" value="SERINE/THREONINE PROTEIN KINASE"/>
    <property type="match status" value="1"/>
</dbReference>
<dbReference type="PROSITE" id="PS00107">
    <property type="entry name" value="PROTEIN_KINASE_ATP"/>
    <property type="match status" value="1"/>
</dbReference>
<dbReference type="Pfam" id="PF00069">
    <property type="entry name" value="Pkinase"/>
    <property type="match status" value="1"/>
</dbReference>
<name>A0AA36CYL9_9BILA</name>
<dbReference type="PANTHER" id="PTHR22967:SF105">
    <property type="entry name" value="CYCLIN-G-ASSOCIATED KINASE"/>
    <property type="match status" value="1"/>
</dbReference>
<evidence type="ECO:0000256" key="1">
    <source>
        <dbReference type="ARBA" id="ARBA00022741"/>
    </source>
</evidence>
<feature type="binding site" evidence="2">
    <location>
        <position position="68"/>
    </location>
    <ligand>
        <name>ATP</name>
        <dbReference type="ChEBI" id="CHEBI:30616"/>
    </ligand>
</feature>
<dbReference type="AlphaFoldDB" id="A0AA36CYL9"/>
<gene>
    <name evidence="5" type="ORF">MSPICULIGERA_LOCUS14973</name>
</gene>
<dbReference type="GO" id="GO:0005737">
    <property type="term" value="C:cytoplasm"/>
    <property type="evidence" value="ECO:0007669"/>
    <property type="project" value="TreeGrafter"/>
</dbReference>
<dbReference type="SMART" id="SM00220">
    <property type="entry name" value="S_TKc"/>
    <property type="match status" value="1"/>
</dbReference>
<dbReference type="InterPro" id="IPR000719">
    <property type="entry name" value="Prot_kinase_dom"/>
</dbReference>
<dbReference type="SUPFAM" id="SSF56112">
    <property type="entry name" value="Protein kinase-like (PK-like)"/>
    <property type="match status" value="1"/>
</dbReference>